<dbReference type="STRING" id="68231.AQJ30_19705"/>
<reference evidence="2 3" key="1">
    <citation type="submission" date="2015-10" db="EMBL/GenBank/DDBJ databases">
        <title>Draft genome sequence of Streptomyces longwoodensis DSM 41677, type strain for the species Streptomyces longwoodensis.</title>
        <authorList>
            <person name="Ruckert C."/>
            <person name="Winkler A."/>
            <person name="Kalinowski J."/>
            <person name="Kampfer P."/>
            <person name="Glaeser S."/>
        </authorList>
    </citation>
    <scope>NUCLEOTIDE SEQUENCE [LARGE SCALE GENOMIC DNA]</scope>
    <source>
        <strain evidence="2 3">DSM 41677</strain>
    </source>
</reference>
<comment type="caution">
    <text evidence="2">The sequence shown here is derived from an EMBL/GenBank/DDBJ whole genome shotgun (WGS) entry which is preliminary data.</text>
</comment>
<feature type="region of interest" description="Disordered" evidence="1">
    <location>
        <begin position="1"/>
        <end position="70"/>
    </location>
</feature>
<feature type="compositionally biased region" description="Low complexity" evidence="1">
    <location>
        <begin position="47"/>
        <end position="56"/>
    </location>
</feature>
<evidence type="ECO:0000313" key="3">
    <source>
        <dbReference type="Proteomes" id="UP000053271"/>
    </source>
</evidence>
<sequence>MSNLSAANGADGGKVDGSTGRRTRPVGLDRGASTRPAPTARPPQRDTMTAHSATARAHARTGGPKDDGPRILEHVAGWTLVVVVAMLMTQLGLL</sequence>
<keyword evidence="3" id="KW-1185">Reference proteome</keyword>
<dbReference type="NCBIfam" id="NF033485">
    <property type="entry name" value="small_SCO1431"/>
    <property type="match status" value="1"/>
</dbReference>
<gene>
    <name evidence="2" type="ORF">AQJ30_19705</name>
</gene>
<evidence type="ECO:0000313" key="2">
    <source>
        <dbReference type="EMBL" id="KUN36825.1"/>
    </source>
</evidence>
<organism evidence="2 3">
    <name type="scientific">Streptomyces longwoodensis</name>
    <dbReference type="NCBI Taxonomy" id="68231"/>
    <lineage>
        <taxon>Bacteria</taxon>
        <taxon>Bacillati</taxon>
        <taxon>Actinomycetota</taxon>
        <taxon>Actinomycetes</taxon>
        <taxon>Kitasatosporales</taxon>
        <taxon>Streptomycetaceae</taxon>
        <taxon>Streptomyces</taxon>
    </lineage>
</organism>
<dbReference type="Proteomes" id="UP000053271">
    <property type="component" value="Unassembled WGS sequence"/>
</dbReference>
<protein>
    <recommendedName>
        <fullName evidence="4">SCO1431 family membrane protein</fullName>
    </recommendedName>
</protein>
<evidence type="ECO:0000256" key="1">
    <source>
        <dbReference type="SAM" id="MobiDB-lite"/>
    </source>
</evidence>
<proteinExistence type="predicted"/>
<name>A0A101QVD5_9ACTN</name>
<dbReference type="InterPro" id="IPR047816">
    <property type="entry name" value="SCO1431-like"/>
</dbReference>
<evidence type="ECO:0008006" key="4">
    <source>
        <dbReference type="Google" id="ProtNLM"/>
    </source>
</evidence>
<accession>A0A101QVD5</accession>
<dbReference type="AlphaFoldDB" id="A0A101QVD5"/>
<dbReference type="EMBL" id="LMWS01000022">
    <property type="protein sequence ID" value="KUN36825.1"/>
    <property type="molecule type" value="Genomic_DNA"/>
</dbReference>